<comment type="subcellular location">
    <subcellularLocation>
        <location evidence="3">Cytoplasm</location>
    </subcellularLocation>
</comment>
<evidence type="ECO:0000256" key="15">
    <source>
        <dbReference type="ARBA" id="ARBA00031175"/>
    </source>
</evidence>
<dbReference type="SUPFAM" id="SSF55021">
    <property type="entry name" value="ACT-like"/>
    <property type="match status" value="1"/>
</dbReference>
<dbReference type="PROSITE" id="PS51168">
    <property type="entry name" value="CHORISMATE_MUT_2"/>
    <property type="match status" value="1"/>
</dbReference>
<reference evidence="22" key="1">
    <citation type="journal article" date="2018" name="MSphere">
        <title>Fusobacterium Genomics Using MinION and Illumina Sequencing Enables Genome Completion and Correction.</title>
        <authorList>
            <person name="Todd S.M."/>
            <person name="Settlage R.E."/>
            <person name="Lahmers K.K."/>
            <person name="Slade D.J."/>
        </authorList>
    </citation>
    <scope>NUCLEOTIDE SEQUENCE [LARGE SCALE GENOMIC DNA]</scope>
    <source>
        <strain evidence="22">ATCC 27725</strain>
    </source>
</reference>
<evidence type="ECO:0000256" key="8">
    <source>
        <dbReference type="ARBA" id="ARBA00022490"/>
    </source>
</evidence>
<dbReference type="Gene3D" id="3.40.190.10">
    <property type="entry name" value="Periplasmic binding protein-like II"/>
    <property type="match status" value="2"/>
</dbReference>
<accession>A0ABM6U1Y8</accession>
<evidence type="ECO:0000256" key="17">
    <source>
        <dbReference type="ARBA" id="ARBA00047848"/>
    </source>
</evidence>
<dbReference type="Gene3D" id="1.20.59.10">
    <property type="entry name" value="Chorismate mutase"/>
    <property type="match status" value="1"/>
</dbReference>
<evidence type="ECO:0000313" key="22">
    <source>
        <dbReference type="Proteomes" id="UP000241238"/>
    </source>
</evidence>
<dbReference type="EMBL" id="CP028103">
    <property type="protein sequence ID" value="AVQ30293.1"/>
    <property type="molecule type" value="Genomic_DNA"/>
</dbReference>
<feature type="domain" description="Prephenate dehydratase" evidence="19">
    <location>
        <begin position="92"/>
        <end position="267"/>
    </location>
</feature>
<dbReference type="PIRSF" id="PIRSF001500">
    <property type="entry name" value="Chor_mut_pdt_Ppr"/>
    <property type="match status" value="1"/>
</dbReference>
<evidence type="ECO:0000256" key="14">
    <source>
        <dbReference type="ARBA" id="ARBA00023268"/>
    </source>
</evidence>
<dbReference type="InterPro" id="IPR045865">
    <property type="entry name" value="ACT-like_dom_sf"/>
</dbReference>
<sequence>MNRLEEARKIINEVDKEIAALFQKRMQAVEDVILYKLENNMPILDSSREKQVIEKNCAYITEEKYIESYKEFIQNLMDTSKRYQASIINKGVVAYQGTMGAFSHIASKKVFPDSKLKSFATFEDVFKSVADGAAAYGVIPFENSFTGEVGEVLDLLLKYDCHISGIYDLKIDQNLLGLKNAEIKDIEKVYSHHQALSQCQTFLKGTNFEAIPYPNTALAAKFVSEAGDIHKAAIASRETAELYGLKILVENINTSIENTTRFIILTKKLEEKGDRFNLLFTVDHNAGQLAHIIQIVAEHGFNMESIKSRSLHNLPWQYFFYVEIVGELKAQKTKDLIEAMRKNCKDLKILGSYSVKQ</sequence>
<evidence type="ECO:0000259" key="19">
    <source>
        <dbReference type="PROSITE" id="PS51171"/>
    </source>
</evidence>
<protein>
    <recommendedName>
        <fullName evidence="7">Bifunctional chorismate mutase/prephenate dehydratase</fullName>
        <ecNumber evidence="6">4.2.1.51</ecNumber>
    </recommendedName>
    <alternativeName>
        <fullName evidence="16">Chorismate mutase-prephenate dehydratase</fullName>
    </alternativeName>
    <alternativeName>
        <fullName evidence="15">p-protein</fullName>
    </alternativeName>
</protein>
<evidence type="ECO:0000259" key="18">
    <source>
        <dbReference type="PROSITE" id="PS51168"/>
    </source>
</evidence>
<name>A0ABM6U1Y8_FUSVA</name>
<keyword evidence="14" id="KW-0511">Multifunctional enzyme</keyword>
<evidence type="ECO:0000256" key="6">
    <source>
        <dbReference type="ARBA" id="ARBA00013147"/>
    </source>
</evidence>
<evidence type="ECO:0000256" key="16">
    <source>
        <dbReference type="ARBA" id="ARBA00031520"/>
    </source>
</evidence>
<evidence type="ECO:0000256" key="11">
    <source>
        <dbReference type="ARBA" id="ARBA00023222"/>
    </source>
</evidence>
<dbReference type="InterPro" id="IPR036979">
    <property type="entry name" value="CM_dom_sf"/>
</dbReference>
<feature type="domain" description="ACT" evidence="20">
    <location>
        <begin position="277"/>
        <end position="354"/>
    </location>
</feature>
<dbReference type="Pfam" id="PF00800">
    <property type="entry name" value="PDT"/>
    <property type="match status" value="1"/>
</dbReference>
<dbReference type="EC" id="4.2.1.51" evidence="6"/>
<evidence type="ECO:0000256" key="7">
    <source>
        <dbReference type="ARBA" id="ARBA00014401"/>
    </source>
</evidence>
<keyword evidence="12" id="KW-0413">Isomerase</keyword>
<evidence type="ECO:0000256" key="13">
    <source>
        <dbReference type="ARBA" id="ARBA00023239"/>
    </source>
</evidence>
<dbReference type="CDD" id="cd13631">
    <property type="entry name" value="PBP2_Ct-PDT_like"/>
    <property type="match status" value="1"/>
</dbReference>
<dbReference type="PROSITE" id="PS51171">
    <property type="entry name" value="PREPHENATE_DEHYDR_3"/>
    <property type="match status" value="1"/>
</dbReference>
<keyword evidence="22" id="KW-1185">Reference proteome</keyword>
<dbReference type="NCBIfam" id="TIGR01805">
    <property type="entry name" value="CM_mono_grmpos"/>
    <property type="match status" value="1"/>
</dbReference>
<keyword evidence="10" id="KW-0057">Aromatic amino acid biosynthesis</keyword>
<evidence type="ECO:0000256" key="3">
    <source>
        <dbReference type="ARBA" id="ARBA00004496"/>
    </source>
</evidence>
<keyword evidence="9" id="KW-0028">Amino-acid biosynthesis</keyword>
<evidence type="ECO:0000256" key="10">
    <source>
        <dbReference type="ARBA" id="ARBA00023141"/>
    </source>
</evidence>
<dbReference type="GeneID" id="77466995"/>
<comment type="pathway">
    <text evidence="4">Amino-acid biosynthesis; L-phenylalanine biosynthesis; phenylpyruvate from prephenate: step 1/1.</text>
</comment>
<organism evidence="21 22">
    <name type="scientific">Fusobacterium varium ATCC 27725</name>
    <dbReference type="NCBI Taxonomy" id="469618"/>
    <lineage>
        <taxon>Bacteria</taxon>
        <taxon>Fusobacteriati</taxon>
        <taxon>Fusobacteriota</taxon>
        <taxon>Fusobacteriia</taxon>
        <taxon>Fusobacteriales</taxon>
        <taxon>Fusobacteriaceae</taxon>
        <taxon>Fusobacterium</taxon>
    </lineage>
</organism>
<comment type="catalytic activity">
    <reaction evidence="1">
        <text>chorismate = prephenate</text>
        <dbReference type="Rhea" id="RHEA:13897"/>
        <dbReference type="ChEBI" id="CHEBI:29748"/>
        <dbReference type="ChEBI" id="CHEBI:29934"/>
        <dbReference type="EC" id="5.4.99.5"/>
    </reaction>
</comment>
<evidence type="ECO:0000313" key="21">
    <source>
        <dbReference type="EMBL" id="AVQ30293.1"/>
    </source>
</evidence>
<dbReference type="InterPro" id="IPR008242">
    <property type="entry name" value="Chor_mutase/pphenate_deHydtase"/>
</dbReference>
<dbReference type="InterPro" id="IPR011279">
    <property type="entry name" value="Chorismate_mutase_GmP"/>
</dbReference>
<evidence type="ECO:0000256" key="5">
    <source>
        <dbReference type="ARBA" id="ARBA00004817"/>
    </source>
</evidence>
<dbReference type="Pfam" id="PF01817">
    <property type="entry name" value="CM_2"/>
    <property type="match status" value="1"/>
</dbReference>
<evidence type="ECO:0000259" key="20">
    <source>
        <dbReference type="PROSITE" id="PS51671"/>
    </source>
</evidence>
<keyword evidence="8" id="KW-0963">Cytoplasm</keyword>
<comment type="function">
    <text evidence="2">Catalyzes the Claisen rearrangement of chorismate to prephenate and the decarboxylation/dehydration of prephenate to phenylpyruvate.</text>
</comment>
<dbReference type="RefSeq" id="WP_005949012.1">
    <property type="nucleotide sequence ID" value="NZ_CP028103.1"/>
</dbReference>
<dbReference type="PROSITE" id="PS51671">
    <property type="entry name" value="ACT"/>
    <property type="match status" value="1"/>
</dbReference>
<evidence type="ECO:0000256" key="12">
    <source>
        <dbReference type="ARBA" id="ARBA00023235"/>
    </source>
</evidence>
<evidence type="ECO:0000256" key="9">
    <source>
        <dbReference type="ARBA" id="ARBA00022605"/>
    </source>
</evidence>
<dbReference type="PANTHER" id="PTHR21022">
    <property type="entry name" value="PREPHENATE DEHYDRATASE P PROTEIN"/>
    <property type="match status" value="1"/>
</dbReference>
<dbReference type="InterPro" id="IPR002701">
    <property type="entry name" value="CM_II_prokaryot"/>
</dbReference>
<feature type="domain" description="Chorismate mutase" evidence="18">
    <location>
        <begin position="1"/>
        <end position="88"/>
    </location>
</feature>
<dbReference type="Gene3D" id="3.30.70.260">
    <property type="match status" value="1"/>
</dbReference>
<comment type="catalytic activity">
    <reaction evidence="17">
        <text>prephenate + H(+) = 3-phenylpyruvate + CO2 + H2O</text>
        <dbReference type="Rhea" id="RHEA:21648"/>
        <dbReference type="ChEBI" id="CHEBI:15377"/>
        <dbReference type="ChEBI" id="CHEBI:15378"/>
        <dbReference type="ChEBI" id="CHEBI:16526"/>
        <dbReference type="ChEBI" id="CHEBI:18005"/>
        <dbReference type="ChEBI" id="CHEBI:29934"/>
        <dbReference type="EC" id="4.2.1.51"/>
    </reaction>
</comment>
<evidence type="ECO:0000256" key="2">
    <source>
        <dbReference type="ARBA" id="ARBA00002364"/>
    </source>
</evidence>
<dbReference type="InterPro" id="IPR036263">
    <property type="entry name" value="Chorismate_II_sf"/>
</dbReference>
<keyword evidence="11" id="KW-0584">Phenylalanine biosynthesis</keyword>
<dbReference type="CDD" id="cd04905">
    <property type="entry name" value="ACT_CM-PDT"/>
    <property type="match status" value="1"/>
</dbReference>
<dbReference type="SUPFAM" id="SSF53850">
    <property type="entry name" value="Periplasmic binding protein-like II"/>
    <property type="match status" value="1"/>
</dbReference>
<gene>
    <name evidence="21" type="ORF">C4N18_03255</name>
</gene>
<dbReference type="SMART" id="SM00830">
    <property type="entry name" value="CM_2"/>
    <property type="match status" value="1"/>
</dbReference>
<evidence type="ECO:0000256" key="4">
    <source>
        <dbReference type="ARBA" id="ARBA00004741"/>
    </source>
</evidence>
<proteinExistence type="predicted"/>
<dbReference type="PANTHER" id="PTHR21022:SF19">
    <property type="entry name" value="PREPHENATE DEHYDRATASE-RELATED"/>
    <property type="match status" value="1"/>
</dbReference>
<comment type="pathway">
    <text evidence="5">Metabolic intermediate biosynthesis; prephenate biosynthesis; prephenate from chorismate: step 1/1.</text>
</comment>
<evidence type="ECO:0000256" key="1">
    <source>
        <dbReference type="ARBA" id="ARBA00000824"/>
    </source>
</evidence>
<dbReference type="InterPro" id="IPR002912">
    <property type="entry name" value="ACT_dom"/>
</dbReference>
<dbReference type="InterPro" id="IPR001086">
    <property type="entry name" value="Preph_deHydtase"/>
</dbReference>
<keyword evidence="13" id="KW-0456">Lyase</keyword>
<dbReference type="SUPFAM" id="SSF48600">
    <property type="entry name" value="Chorismate mutase II"/>
    <property type="match status" value="1"/>
</dbReference>
<dbReference type="Proteomes" id="UP000241238">
    <property type="component" value="Chromosome"/>
</dbReference>